<dbReference type="SUPFAM" id="SSF46785">
    <property type="entry name" value="Winged helix' DNA-binding domain"/>
    <property type="match status" value="1"/>
</dbReference>
<feature type="region of interest" description="Disordered" evidence="3">
    <location>
        <begin position="1"/>
        <end position="61"/>
    </location>
</feature>
<feature type="compositionally biased region" description="Basic and acidic residues" evidence="3">
    <location>
        <begin position="555"/>
        <end position="579"/>
    </location>
</feature>
<dbReference type="AlphaFoldDB" id="A0AAV0ADY9"/>
<keyword evidence="6" id="KW-1185">Reference proteome</keyword>
<feature type="region of interest" description="Disordered" evidence="3">
    <location>
        <begin position="236"/>
        <end position="257"/>
    </location>
</feature>
<name>A0AAV0ADY9_PHAPC</name>
<dbReference type="InterPro" id="IPR012677">
    <property type="entry name" value="Nucleotide-bd_a/b_plait_sf"/>
</dbReference>
<comment type="caution">
    <text evidence="5">The sequence shown here is derived from an EMBL/GenBank/DDBJ whole genome shotgun (WGS) entry which is preliminary data.</text>
</comment>
<dbReference type="Proteomes" id="UP001153365">
    <property type="component" value="Unassembled WGS sequence"/>
</dbReference>
<evidence type="ECO:0000313" key="5">
    <source>
        <dbReference type="EMBL" id="CAH7665732.1"/>
    </source>
</evidence>
<accession>A0AAV0ADY9</accession>
<protein>
    <submittedName>
        <fullName evidence="5">La ribonucleo protein</fullName>
    </submittedName>
</protein>
<evidence type="ECO:0000259" key="4">
    <source>
        <dbReference type="PROSITE" id="PS50961"/>
    </source>
</evidence>
<dbReference type="InterPro" id="IPR036390">
    <property type="entry name" value="WH_DNA-bd_sf"/>
</dbReference>
<dbReference type="Gene3D" id="1.10.10.10">
    <property type="entry name" value="Winged helix-like DNA-binding domain superfamily/Winged helix DNA-binding domain"/>
    <property type="match status" value="1"/>
</dbReference>
<feature type="compositionally biased region" description="Polar residues" evidence="3">
    <location>
        <begin position="515"/>
        <end position="526"/>
    </location>
</feature>
<feature type="domain" description="HTH La-type RNA-binding" evidence="4">
    <location>
        <begin position="61"/>
        <end position="181"/>
    </location>
</feature>
<dbReference type="GO" id="GO:0003723">
    <property type="term" value="F:RNA binding"/>
    <property type="evidence" value="ECO:0007669"/>
    <property type="project" value="UniProtKB-UniRule"/>
</dbReference>
<feature type="compositionally biased region" description="Basic and acidic residues" evidence="3">
    <location>
        <begin position="9"/>
        <end position="24"/>
    </location>
</feature>
<keyword evidence="1 2" id="KW-0694">RNA-binding</keyword>
<dbReference type="EMBL" id="CALTRL010000003">
    <property type="protein sequence ID" value="CAH7665732.1"/>
    <property type="molecule type" value="Genomic_DNA"/>
</dbReference>
<feature type="compositionally biased region" description="Basic and acidic residues" evidence="3">
    <location>
        <begin position="236"/>
        <end position="254"/>
    </location>
</feature>
<feature type="region of interest" description="Disordered" evidence="3">
    <location>
        <begin position="506"/>
        <end position="630"/>
    </location>
</feature>
<evidence type="ECO:0000313" key="6">
    <source>
        <dbReference type="Proteomes" id="UP001153365"/>
    </source>
</evidence>
<evidence type="ECO:0000256" key="2">
    <source>
        <dbReference type="PROSITE-ProRule" id="PRU00332"/>
    </source>
</evidence>
<dbReference type="PROSITE" id="PS50961">
    <property type="entry name" value="HTH_LA"/>
    <property type="match status" value="1"/>
</dbReference>
<evidence type="ECO:0000256" key="3">
    <source>
        <dbReference type="SAM" id="MobiDB-lite"/>
    </source>
</evidence>
<reference evidence="5" key="1">
    <citation type="submission" date="2022-06" db="EMBL/GenBank/DDBJ databases">
        <authorList>
            <consortium name="SYNGENTA / RWTH Aachen University"/>
        </authorList>
    </citation>
    <scope>NUCLEOTIDE SEQUENCE</scope>
</reference>
<sequence length="630" mass="69826">MSVQAEADAQQKPEVQGEKNDTTNEKGSGVTEEGSNAASKDECDEAPKNEDDKTQAAVGVEGVDEQDRLGVIKQVEFYLSDANLPYDKFMFLQTSPHLDHMKASTLSPEAKEKAESYGPGRSPILLQTVASFKRMRQYSEKFPTSKIAQILQTSTTEPKLLEVLTEDLNGKPTFFVRRLLELKELNRVGASDRCVYVKGFLSDEDLAKGEPENIQVRLEDWGKGWGDLSVLRMRRDDPNAKNASKSKDDADAKKDRKKDKKWKNSVFIEFKDAHSAEKLVKDFKEGPEKPKFEGRELESIMFKIDYVTKKAIEKGLAPPKISGNRKAADPTTSTLGALGGNSSTFNAFKEMKAVSEGKKEYVAGPFLNSKADKESKKEKALEIEYEGNTLEVNKDGSLKDVAQLKTLPENLALGFKLKGDEPKDYKEARVNFRELKESLNDGDFVCQFVSLDKEDKSSGFLGFNKQVDEERFTKLQGQEIKAGGRVAELRRLKSKSDENRNYHLEFATQKARALTGTQNSQRSNRAQGGKGGGKWENRRGGKGGRGQNGRNGNGRGDRNSEKNNSEKAERSKSDPEQIKSENSNESASKGKNQKKRDAEGNIIGTNGSGAPQPDSVPEIARADKKAKIEA</sequence>
<evidence type="ECO:0000256" key="1">
    <source>
        <dbReference type="ARBA" id="ARBA00022884"/>
    </source>
</evidence>
<dbReference type="SMART" id="SM00715">
    <property type="entry name" value="LA"/>
    <property type="match status" value="1"/>
</dbReference>
<proteinExistence type="predicted"/>
<dbReference type="InterPro" id="IPR036388">
    <property type="entry name" value="WH-like_DNA-bd_sf"/>
</dbReference>
<dbReference type="Gene3D" id="3.30.70.330">
    <property type="match status" value="1"/>
</dbReference>
<dbReference type="Pfam" id="PF05383">
    <property type="entry name" value="La"/>
    <property type="match status" value="1"/>
</dbReference>
<dbReference type="InterPro" id="IPR006630">
    <property type="entry name" value="La_HTH"/>
</dbReference>
<gene>
    <name evidence="5" type="ORF">PPACK8108_LOCUS14</name>
</gene>
<feature type="compositionally biased region" description="Basic and acidic residues" evidence="3">
    <location>
        <begin position="620"/>
        <end position="630"/>
    </location>
</feature>
<feature type="compositionally biased region" description="Basic and acidic residues" evidence="3">
    <location>
        <begin position="39"/>
        <end position="54"/>
    </location>
</feature>
<feature type="compositionally biased region" description="Gly residues" evidence="3">
    <location>
        <begin position="543"/>
        <end position="554"/>
    </location>
</feature>
<feature type="compositionally biased region" description="Polar residues" evidence="3">
    <location>
        <begin position="580"/>
        <end position="590"/>
    </location>
</feature>
<organism evidence="5 6">
    <name type="scientific">Phakopsora pachyrhizi</name>
    <name type="common">Asian soybean rust disease fungus</name>
    <dbReference type="NCBI Taxonomy" id="170000"/>
    <lineage>
        <taxon>Eukaryota</taxon>
        <taxon>Fungi</taxon>
        <taxon>Dikarya</taxon>
        <taxon>Basidiomycota</taxon>
        <taxon>Pucciniomycotina</taxon>
        <taxon>Pucciniomycetes</taxon>
        <taxon>Pucciniales</taxon>
        <taxon>Phakopsoraceae</taxon>
        <taxon>Phakopsora</taxon>
    </lineage>
</organism>